<evidence type="ECO:0000256" key="4">
    <source>
        <dbReference type="ARBA" id="ARBA00022692"/>
    </source>
</evidence>
<dbReference type="Pfam" id="PF02530">
    <property type="entry name" value="Porin_2"/>
    <property type="match status" value="1"/>
</dbReference>
<organism evidence="11 12">
    <name type="scientific">Hohaiivirga grylli</name>
    <dbReference type="NCBI Taxonomy" id="3133970"/>
    <lineage>
        <taxon>Bacteria</taxon>
        <taxon>Pseudomonadati</taxon>
        <taxon>Pseudomonadota</taxon>
        <taxon>Alphaproteobacteria</taxon>
        <taxon>Hyphomicrobiales</taxon>
        <taxon>Methylobacteriaceae</taxon>
        <taxon>Hohaiivirga</taxon>
    </lineage>
</organism>
<proteinExistence type="inferred from homology"/>
<dbReference type="EMBL" id="JBBYXI010000002">
    <property type="protein sequence ID" value="MEN3930645.1"/>
    <property type="molecule type" value="Genomic_DNA"/>
</dbReference>
<gene>
    <name evidence="11" type="ORF">WJT86_06145</name>
</gene>
<keyword evidence="9 10" id="KW-0998">Cell outer membrane</keyword>
<sequence>MFKHGLLLSLSSATALAGFSAYAADLPAVKSAPGEYVRVCSNHGQGFFYIPGSDTCVQISGRVNAETVVQQSYKRNSDSMGFGALTRFNLDVRTNTPYGMARAYLRYQLIHGDAAWLNSGTHTMGTGTGKGASLEYAYIQFAGLTAGRIQSFFDFYANNYNYTPIRSSDAKTQALGYTFNFGNGWSLTAAIEDGEERRMYKKFTGVAYDGDYKYTYTNVGYDSAGQSAPDFVGSLMVNQSWGGAQLAAALHQVRPSYSRYAGRVDDPVTNTRDTKYGYAVKGAVKLNLPFIAAGDELWAEVAYTEGALSYIGASNYAFHENVNIPIADAVMGANGSIKKTKGWSAMIDLLHYWTPSIRQNVYASYMKIDYDRNGSSVFNDAVLGNYNVGFVDTAEWRVGSNLIWSPIKDFDIGIEVVYTRTDPKGRVLSYNNGYAKTISSEDQWQGPSA</sequence>
<evidence type="ECO:0000256" key="6">
    <source>
        <dbReference type="ARBA" id="ARBA00023065"/>
    </source>
</evidence>
<keyword evidence="4 10" id="KW-0812">Transmembrane</keyword>
<keyword evidence="8 10" id="KW-0472">Membrane</keyword>
<evidence type="ECO:0000256" key="8">
    <source>
        <dbReference type="ARBA" id="ARBA00023136"/>
    </source>
</evidence>
<dbReference type="RefSeq" id="WP_346336645.1">
    <property type="nucleotide sequence ID" value="NZ_JBBYXI010000002.1"/>
</dbReference>
<comment type="subcellular location">
    <subcellularLocation>
        <location evidence="10">Cell outer membrane</location>
        <topology evidence="10">Multi-pass membrane protein</topology>
    </subcellularLocation>
</comment>
<evidence type="ECO:0000256" key="2">
    <source>
        <dbReference type="ARBA" id="ARBA00022448"/>
    </source>
</evidence>
<evidence type="ECO:0000256" key="3">
    <source>
        <dbReference type="ARBA" id="ARBA00022452"/>
    </source>
</evidence>
<evidence type="ECO:0000256" key="9">
    <source>
        <dbReference type="ARBA" id="ARBA00023237"/>
    </source>
</evidence>
<dbReference type="SUPFAM" id="SSF56935">
    <property type="entry name" value="Porins"/>
    <property type="match status" value="1"/>
</dbReference>
<comment type="caution">
    <text evidence="11">The sequence shown here is derived from an EMBL/GenBank/DDBJ whole genome shotgun (WGS) entry which is preliminary data.</text>
</comment>
<feature type="chain" id="PRO_5044997837" description="Porin" evidence="10">
    <location>
        <begin position="24"/>
        <end position="449"/>
    </location>
</feature>
<dbReference type="Proteomes" id="UP001418637">
    <property type="component" value="Unassembled WGS sequence"/>
</dbReference>
<feature type="signal peptide" evidence="10">
    <location>
        <begin position="1"/>
        <end position="23"/>
    </location>
</feature>
<name>A0ABV0BI54_9HYPH</name>
<keyword evidence="5 10" id="KW-0732">Signal</keyword>
<comment type="domain">
    <text evidence="10">Consists of 16-stranded beta-barrel sheets, with large surface-exposed loops, that form a transmembrane pore at the center of each barrel. The pore is partially ocluded by a peptide loop that folds into the pore lumen.</text>
</comment>
<evidence type="ECO:0000256" key="10">
    <source>
        <dbReference type="RuleBase" id="RU364005"/>
    </source>
</evidence>
<protein>
    <recommendedName>
        <fullName evidence="10">Porin</fullName>
    </recommendedName>
</protein>
<evidence type="ECO:0000256" key="7">
    <source>
        <dbReference type="ARBA" id="ARBA00023114"/>
    </source>
</evidence>
<dbReference type="InterPro" id="IPR003684">
    <property type="entry name" value="Porin_alphabac"/>
</dbReference>
<comment type="similarity">
    <text evidence="1 10">Belongs to the alphaproteobacteria porin family.</text>
</comment>
<accession>A0ABV0BI54</accession>
<keyword evidence="2 10" id="KW-0813">Transport</keyword>
<evidence type="ECO:0000256" key="5">
    <source>
        <dbReference type="ARBA" id="ARBA00022729"/>
    </source>
</evidence>
<keyword evidence="6 10" id="KW-0406">Ion transport</keyword>
<evidence type="ECO:0000313" key="12">
    <source>
        <dbReference type="Proteomes" id="UP001418637"/>
    </source>
</evidence>
<keyword evidence="3 10" id="KW-1134">Transmembrane beta strand</keyword>
<keyword evidence="7 10" id="KW-0626">Porin</keyword>
<evidence type="ECO:0000256" key="1">
    <source>
        <dbReference type="ARBA" id="ARBA00009521"/>
    </source>
</evidence>
<reference evidence="11 12" key="1">
    <citation type="submission" date="2024-04" db="EMBL/GenBank/DDBJ databases">
        <title>A novel species isolated from cricket.</title>
        <authorList>
            <person name="Wang H.-C."/>
        </authorList>
    </citation>
    <scope>NUCLEOTIDE SEQUENCE [LARGE SCALE GENOMIC DNA]</scope>
    <source>
        <strain evidence="11 12">WL0021</strain>
    </source>
</reference>
<comment type="function">
    <text evidence="10">Forms passive diffusion pores that allow small molecular weight hydrophilic materials across the outer membrane.</text>
</comment>
<keyword evidence="12" id="KW-1185">Reference proteome</keyword>
<evidence type="ECO:0000313" key="11">
    <source>
        <dbReference type="EMBL" id="MEN3930645.1"/>
    </source>
</evidence>